<organism evidence="2">
    <name type="scientific">hydrothermal vent metagenome</name>
    <dbReference type="NCBI Taxonomy" id="652676"/>
    <lineage>
        <taxon>unclassified sequences</taxon>
        <taxon>metagenomes</taxon>
        <taxon>ecological metagenomes</taxon>
    </lineage>
</organism>
<dbReference type="GO" id="GO:0051301">
    <property type="term" value="P:cell division"/>
    <property type="evidence" value="ECO:0007669"/>
    <property type="project" value="UniProtKB-KW"/>
</dbReference>
<dbReference type="Gene3D" id="3.10.20.90">
    <property type="entry name" value="Phosphatidylinositol 3-kinase Catalytic Subunit, Chain A, domain 1"/>
    <property type="match status" value="1"/>
</dbReference>
<dbReference type="Pfam" id="PF01722">
    <property type="entry name" value="BolA"/>
    <property type="match status" value="1"/>
</dbReference>
<dbReference type="InterPro" id="IPR036065">
    <property type="entry name" value="BolA-like_sf"/>
</dbReference>
<dbReference type="InterPro" id="IPR002634">
    <property type="entry name" value="BolA"/>
</dbReference>
<protein>
    <submittedName>
        <fullName evidence="2">Cell division protein BolA</fullName>
    </submittedName>
</protein>
<evidence type="ECO:0000313" key="2">
    <source>
        <dbReference type="EMBL" id="SFV84848.1"/>
    </source>
</evidence>
<accession>A0A1W1DTK2</accession>
<dbReference type="PANTHER" id="PTHR46229">
    <property type="entry name" value="BOLA TRANSCRIPTION REGULATOR"/>
    <property type="match status" value="1"/>
</dbReference>
<dbReference type="AlphaFoldDB" id="A0A1W1DTK2"/>
<proteinExistence type="inferred from homology"/>
<reference evidence="2" key="1">
    <citation type="submission" date="2016-10" db="EMBL/GenBank/DDBJ databases">
        <authorList>
            <person name="de Groot N.N."/>
        </authorList>
    </citation>
    <scope>NUCLEOTIDE SEQUENCE</scope>
</reference>
<dbReference type="PIRSF" id="PIRSF003113">
    <property type="entry name" value="BolA"/>
    <property type="match status" value="1"/>
</dbReference>
<evidence type="ECO:0000256" key="1">
    <source>
        <dbReference type="ARBA" id="ARBA00005578"/>
    </source>
</evidence>
<dbReference type="PANTHER" id="PTHR46229:SF2">
    <property type="entry name" value="BOLA-LIKE PROTEIN 1"/>
    <property type="match status" value="1"/>
</dbReference>
<dbReference type="GO" id="GO:0005829">
    <property type="term" value="C:cytosol"/>
    <property type="evidence" value="ECO:0007669"/>
    <property type="project" value="TreeGrafter"/>
</dbReference>
<keyword evidence="2" id="KW-0131">Cell cycle</keyword>
<dbReference type="InterPro" id="IPR050961">
    <property type="entry name" value="BolA/IbaG_stress_morph_reg"/>
</dbReference>
<comment type="similarity">
    <text evidence="1">Belongs to the BolA/IbaG family.</text>
</comment>
<gene>
    <name evidence="2" type="ORF">MNB_SUP05-9-747</name>
</gene>
<keyword evidence="2" id="KW-0132">Cell division</keyword>
<name>A0A1W1DTK2_9ZZZZ</name>
<dbReference type="SUPFAM" id="SSF82657">
    <property type="entry name" value="BolA-like"/>
    <property type="match status" value="1"/>
</dbReference>
<dbReference type="GO" id="GO:0006351">
    <property type="term" value="P:DNA-templated transcription"/>
    <property type="evidence" value="ECO:0007669"/>
    <property type="project" value="TreeGrafter"/>
</dbReference>
<sequence>MSDIPPEHRYLSPMQQHLTEQLTTALSPIHLEVINESANHSGPATESHFKLVVVSNYFVDLKLIDRHRFINQLFKEELSHIHALAMHTYTPDEWLMKNGAPASPQCSSKTKH</sequence>
<dbReference type="EMBL" id="FPHX01000132">
    <property type="protein sequence ID" value="SFV84848.1"/>
    <property type="molecule type" value="Genomic_DNA"/>
</dbReference>